<dbReference type="SMART" id="SM00325">
    <property type="entry name" value="RhoGEF"/>
    <property type="match status" value="1"/>
</dbReference>
<keyword evidence="2" id="KW-0963">Cytoplasm</keyword>
<dbReference type="PANTHER" id="PTHR47544">
    <property type="entry name" value="RHO GUANINE NUCLEOTIDE EXCHANGE FACTOR 4"/>
    <property type="match status" value="1"/>
</dbReference>
<dbReference type="CDD" id="cd00160">
    <property type="entry name" value="RhoGEF"/>
    <property type="match status" value="1"/>
</dbReference>
<dbReference type="SUPFAM" id="SSF50729">
    <property type="entry name" value="PH domain-like"/>
    <property type="match status" value="1"/>
</dbReference>
<evidence type="ECO:0000256" key="4">
    <source>
        <dbReference type="SAM" id="MobiDB-lite"/>
    </source>
</evidence>
<keyword evidence="3" id="KW-0344">Guanine-nucleotide releasing factor</keyword>
<feature type="region of interest" description="Disordered" evidence="4">
    <location>
        <begin position="1"/>
        <end position="20"/>
    </location>
</feature>
<evidence type="ECO:0000313" key="7">
    <source>
        <dbReference type="Proteomes" id="UP000052978"/>
    </source>
</evidence>
<evidence type="ECO:0000313" key="6">
    <source>
        <dbReference type="EMBL" id="EPQ07002.1"/>
    </source>
</evidence>
<evidence type="ECO:0000256" key="1">
    <source>
        <dbReference type="ARBA" id="ARBA00004496"/>
    </source>
</evidence>
<name>S7PG61_MYOBR</name>
<dbReference type="GO" id="GO:0005085">
    <property type="term" value="F:guanyl-nucleotide exchange factor activity"/>
    <property type="evidence" value="ECO:0007669"/>
    <property type="project" value="UniProtKB-KW"/>
</dbReference>
<comment type="subcellular location">
    <subcellularLocation>
        <location evidence="1">Cytoplasm</location>
    </subcellularLocation>
</comment>
<dbReference type="Proteomes" id="UP000052978">
    <property type="component" value="Unassembled WGS sequence"/>
</dbReference>
<gene>
    <name evidence="6" type="ORF">D623_10007094</name>
</gene>
<dbReference type="Gene3D" id="2.30.29.30">
    <property type="entry name" value="Pleckstrin-homology domain (PH domain)/Phosphotyrosine-binding domain (PTB)"/>
    <property type="match status" value="1"/>
</dbReference>
<proteinExistence type="predicted"/>
<feature type="domain" description="DH" evidence="5">
    <location>
        <begin position="21"/>
        <end position="235"/>
    </location>
</feature>
<dbReference type="InterPro" id="IPR035899">
    <property type="entry name" value="DBL_dom_sf"/>
</dbReference>
<dbReference type="GO" id="GO:0005737">
    <property type="term" value="C:cytoplasm"/>
    <property type="evidence" value="ECO:0007669"/>
    <property type="project" value="UniProtKB-SubCell"/>
</dbReference>
<accession>S7PG61</accession>
<keyword evidence="7" id="KW-1185">Reference proteome</keyword>
<dbReference type="PANTHER" id="PTHR47544:SF2">
    <property type="entry name" value="RHO GUANINE NUCLEOTIDE EXCHANGE FACTOR 4"/>
    <property type="match status" value="1"/>
</dbReference>
<protein>
    <submittedName>
        <fullName evidence="6">Rho guanine nucleotide exchange factor 4</fullName>
    </submittedName>
</protein>
<dbReference type="Gene3D" id="1.20.900.10">
    <property type="entry name" value="Dbl homology (DH) domain"/>
    <property type="match status" value="1"/>
</dbReference>
<dbReference type="Pfam" id="PF00621">
    <property type="entry name" value="RhoGEF"/>
    <property type="match status" value="1"/>
</dbReference>
<dbReference type="PROSITE" id="PS50010">
    <property type="entry name" value="DH_2"/>
    <property type="match status" value="1"/>
</dbReference>
<evidence type="ECO:0000256" key="3">
    <source>
        <dbReference type="ARBA" id="ARBA00022658"/>
    </source>
</evidence>
<dbReference type="InterPro" id="IPR000219">
    <property type="entry name" value="DH_dom"/>
</dbReference>
<sequence length="387" mass="44482">MSPGTRAGNGGAEARSSSRNQMHTVINEILSREWDYIKHLRDSCEGYIRQCHKRTNMFSEEQLRTIFGNIEDIYGCHKAFVKALEQKFNTECPHLSELGACFLEHMSTPASGPAHPPVLEAPLPACCPGPPACSEQANFQIYSEYSNNHPNASMELSWLTKLSQYMYFREACWLLQKMTDISLNSFLLIPVQKICKYPLQLAKLLKYTHPQHRYFKDVEAALHAMKDVAQLINEWKWRLENINKITQGQSSIEDWEDLLHQDVLYYKGRVEMDSLEVVDLEYWKDKDLHMSIKNAFQLYYGTMGESYLLCARKPEEAVLAQSLCQGEGAGFSITKLQREQAMLNASKQQALGKPKALRQPYYLMHQEHLTLLTSLPQQQVLVLEEPK</sequence>
<organism evidence="6 7">
    <name type="scientific">Myotis brandtii</name>
    <name type="common">Brandt's bat</name>
    <dbReference type="NCBI Taxonomy" id="109478"/>
    <lineage>
        <taxon>Eukaryota</taxon>
        <taxon>Metazoa</taxon>
        <taxon>Chordata</taxon>
        <taxon>Craniata</taxon>
        <taxon>Vertebrata</taxon>
        <taxon>Euteleostomi</taxon>
        <taxon>Mammalia</taxon>
        <taxon>Eutheria</taxon>
        <taxon>Laurasiatheria</taxon>
        <taxon>Chiroptera</taxon>
        <taxon>Yangochiroptera</taxon>
        <taxon>Vespertilionidae</taxon>
        <taxon>Myotis</taxon>
    </lineage>
</organism>
<dbReference type="EMBL" id="KE162090">
    <property type="protein sequence ID" value="EPQ07002.1"/>
    <property type="molecule type" value="Genomic_DNA"/>
</dbReference>
<dbReference type="InterPro" id="IPR011993">
    <property type="entry name" value="PH-like_dom_sf"/>
</dbReference>
<dbReference type="SUPFAM" id="SSF48065">
    <property type="entry name" value="DBL homology domain (DH-domain)"/>
    <property type="match status" value="1"/>
</dbReference>
<reference evidence="6 7" key="1">
    <citation type="journal article" date="2013" name="Nat. Commun.">
        <title>Genome analysis reveals insights into physiology and longevity of the Brandt's bat Myotis brandtii.</title>
        <authorList>
            <person name="Seim I."/>
            <person name="Fang X."/>
            <person name="Xiong Z."/>
            <person name="Lobanov A.V."/>
            <person name="Huang Z."/>
            <person name="Ma S."/>
            <person name="Feng Y."/>
            <person name="Turanov A.A."/>
            <person name="Zhu Y."/>
            <person name="Lenz T.L."/>
            <person name="Gerashchenko M.V."/>
            <person name="Fan D."/>
            <person name="Hee Yim S."/>
            <person name="Yao X."/>
            <person name="Jordan D."/>
            <person name="Xiong Y."/>
            <person name="Ma Y."/>
            <person name="Lyapunov A.N."/>
            <person name="Chen G."/>
            <person name="Kulakova O.I."/>
            <person name="Sun Y."/>
            <person name="Lee S.G."/>
            <person name="Bronson R.T."/>
            <person name="Moskalev A.A."/>
            <person name="Sunyaev S.R."/>
            <person name="Zhang G."/>
            <person name="Krogh A."/>
            <person name="Wang J."/>
            <person name="Gladyshev V.N."/>
        </authorList>
    </citation>
    <scope>NUCLEOTIDE SEQUENCE [LARGE SCALE GENOMIC DNA]</scope>
</reference>
<evidence type="ECO:0000256" key="2">
    <source>
        <dbReference type="ARBA" id="ARBA00022490"/>
    </source>
</evidence>
<dbReference type="AlphaFoldDB" id="S7PG61"/>
<evidence type="ECO:0000259" key="5">
    <source>
        <dbReference type="PROSITE" id="PS50010"/>
    </source>
</evidence>